<dbReference type="InParanoid" id="A0A409VX53"/>
<feature type="domain" description="Protein kinase" evidence="4">
    <location>
        <begin position="561"/>
        <end position="812"/>
    </location>
</feature>
<gene>
    <name evidence="5" type="ORF">CVT26_014041</name>
</gene>
<name>A0A409VX53_9AGAR</name>
<keyword evidence="3" id="KW-0964">Secreted</keyword>
<dbReference type="OrthoDB" id="3261131at2759"/>
<dbReference type="InterPro" id="IPR000719">
    <property type="entry name" value="Prot_kinase_dom"/>
</dbReference>
<comment type="caution">
    <text evidence="5">The sequence shown here is derived from an EMBL/GenBank/DDBJ whole genome shotgun (WGS) entry which is preliminary data.</text>
</comment>
<dbReference type="InterPro" id="IPR011009">
    <property type="entry name" value="Kinase-like_dom_sf"/>
</dbReference>
<dbReference type="PROSITE" id="PS50011">
    <property type="entry name" value="PROTEIN_KINASE_DOM"/>
    <property type="match status" value="1"/>
</dbReference>
<dbReference type="PROSITE" id="PS00109">
    <property type="entry name" value="PROTEIN_KINASE_TYR"/>
    <property type="match status" value="1"/>
</dbReference>
<evidence type="ECO:0000256" key="3">
    <source>
        <dbReference type="ARBA" id="ARBA00022525"/>
    </source>
</evidence>
<evidence type="ECO:0000259" key="4">
    <source>
        <dbReference type="PROSITE" id="PS50011"/>
    </source>
</evidence>
<dbReference type="Pfam" id="PF20147">
    <property type="entry name" value="Crinkler"/>
    <property type="match status" value="3"/>
</dbReference>
<dbReference type="GO" id="GO:0043657">
    <property type="term" value="C:host cell"/>
    <property type="evidence" value="ECO:0007669"/>
    <property type="project" value="UniProtKB-SubCell"/>
</dbReference>
<dbReference type="Pfam" id="PF06293">
    <property type="entry name" value="Kdo"/>
    <property type="match status" value="1"/>
</dbReference>
<accession>A0A409VX53</accession>
<protein>
    <recommendedName>
        <fullName evidence="4">Protein kinase domain-containing protein</fullName>
    </recommendedName>
</protein>
<dbReference type="Proteomes" id="UP000284706">
    <property type="component" value="Unassembled WGS sequence"/>
</dbReference>
<dbReference type="AlphaFoldDB" id="A0A409VX53"/>
<dbReference type="GO" id="GO:0004672">
    <property type="term" value="F:protein kinase activity"/>
    <property type="evidence" value="ECO:0007669"/>
    <property type="project" value="InterPro"/>
</dbReference>
<dbReference type="InterPro" id="IPR045379">
    <property type="entry name" value="Crinkler_N"/>
</dbReference>
<dbReference type="GO" id="GO:0005576">
    <property type="term" value="C:extracellular region"/>
    <property type="evidence" value="ECO:0007669"/>
    <property type="project" value="UniProtKB-SubCell"/>
</dbReference>
<dbReference type="Gene3D" id="1.10.510.10">
    <property type="entry name" value="Transferase(Phosphotransferase) domain 1"/>
    <property type="match status" value="1"/>
</dbReference>
<organism evidence="5 6">
    <name type="scientific">Gymnopilus dilepis</name>
    <dbReference type="NCBI Taxonomy" id="231916"/>
    <lineage>
        <taxon>Eukaryota</taxon>
        <taxon>Fungi</taxon>
        <taxon>Dikarya</taxon>
        <taxon>Basidiomycota</taxon>
        <taxon>Agaricomycotina</taxon>
        <taxon>Agaricomycetes</taxon>
        <taxon>Agaricomycetidae</taxon>
        <taxon>Agaricales</taxon>
        <taxon>Agaricineae</taxon>
        <taxon>Hymenogastraceae</taxon>
        <taxon>Gymnopilus</taxon>
    </lineage>
</organism>
<sequence length="812" mass="90529">MSISLDCLILGDDRGLMFTIKAEPTDDVETLKRLIKAKKSIRLSHADALDLELWKVEIPVVNLRREPEILNASFSDYEEMFPPSEALKFFFPTVPNRCLHVIVKAPAPPPPSGVASDPSQLISLNYLIQGDGRDRIATVKVLKTDNVAALKNSIKADKAPYLDHIPASDLDLWHVSLPTDNLAPEPNQMKAILSDDQKLPTTAILSTIFQDIAPDHVHVILKSPYLSLNCLVFDNGIRTWVNIEILKTKNVSALIKDIAEHAGIVSQGNKLQGVELWKVSFPLKDKDTHTPQFRGPSLQANRKLSDLFPSVLDPDRIHVVVRHATPAGPPRPPPSAYTQQVLPIDQLGQARMAFCAKRRPAAPSTDGMPQTFLAAQQDANKKIPCNRPSPDVTSLPLSLLDEVFGQFELDAENCEPTPDEAKFAVAFRAKMTDIYTLESGRQTALYKVFKDHGINIDALKINAKYTTDGGLTSGGFVYMVAELKNEVGSSAAELFFQAILYFLEATREFAQKHANFHFPCIIVLVFGPYVAFAGAAWMDRPTVQMLSPAIACHYQNTDIRMENILVRHIAAFLRALRSLEMIYRTFDANKDALRNNPTHPYPTSFVQKDGRRIEFEYSKRVEDRNMFFGHMKGTPICIKFVPSYSQEAHEFLAKGKYAPQLYAVERLVGNLYMVVMENVSGDYISLFNLVQHNSDFRTADLYQDARDALSSKVGEALAKLHQAGLVHGDIRNTNIMVKAQNMNGFNDVSSFLIVDFDSSGKIGDAKYPYTLNTVSVRRPEEAVGGALMKAEHDIEMLGNIWKPELLNPELLA</sequence>
<evidence type="ECO:0000313" key="6">
    <source>
        <dbReference type="Proteomes" id="UP000284706"/>
    </source>
</evidence>
<comment type="subcellular location">
    <subcellularLocation>
        <location evidence="1">Host cell</location>
    </subcellularLocation>
    <subcellularLocation>
        <location evidence="2">Secreted</location>
    </subcellularLocation>
</comment>
<dbReference type="EMBL" id="NHYE01005526">
    <property type="protein sequence ID" value="PPQ70836.1"/>
    <property type="molecule type" value="Genomic_DNA"/>
</dbReference>
<evidence type="ECO:0000256" key="2">
    <source>
        <dbReference type="ARBA" id="ARBA00004613"/>
    </source>
</evidence>
<dbReference type="GO" id="GO:0005524">
    <property type="term" value="F:ATP binding"/>
    <property type="evidence" value="ECO:0007669"/>
    <property type="project" value="InterPro"/>
</dbReference>
<evidence type="ECO:0000313" key="5">
    <source>
        <dbReference type="EMBL" id="PPQ70836.1"/>
    </source>
</evidence>
<dbReference type="SUPFAM" id="SSF56112">
    <property type="entry name" value="Protein kinase-like (PK-like)"/>
    <property type="match status" value="1"/>
</dbReference>
<proteinExistence type="predicted"/>
<keyword evidence="6" id="KW-1185">Reference proteome</keyword>
<evidence type="ECO:0000256" key="1">
    <source>
        <dbReference type="ARBA" id="ARBA00004340"/>
    </source>
</evidence>
<dbReference type="STRING" id="231916.A0A409VX53"/>
<reference evidence="5 6" key="1">
    <citation type="journal article" date="2018" name="Evol. Lett.">
        <title>Horizontal gene cluster transfer increased hallucinogenic mushroom diversity.</title>
        <authorList>
            <person name="Reynolds H.T."/>
            <person name="Vijayakumar V."/>
            <person name="Gluck-Thaler E."/>
            <person name="Korotkin H.B."/>
            <person name="Matheny P.B."/>
            <person name="Slot J.C."/>
        </authorList>
    </citation>
    <scope>NUCLEOTIDE SEQUENCE [LARGE SCALE GENOMIC DNA]</scope>
    <source>
        <strain evidence="5 6">SRW20</strain>
    </source>
</reference>
<dbReference type="InterPro" id="IPR008266">
    <property type="entry name" value="Tyr_kinase_AS"/>
</dbReference>